<evidence type="ECO:0000256" key="2">
    <source>
        <dbReference type="ARBA" id="ARBA00022692"/>
    </source>
</evidence>
<keyword evidence="9" id="KW-1185">Reference proteome</keyword>
<dbReference type="GO" id="GO:0004930">
    <property type="term" value="F:G protein-coupled receptor activity"/>
    <property type="evidence" value="ECO:0007669"/>
    <property type="project" value="InterPro"/>
</dbReference>
<evidence type="ECO:0000313" key="9">
    <source>
        <dbReference type="Proteomes" id="UP001152747"/>
    </source>
</evidence>
<feature type="transmembrane region" description="Helical" evidence="6">
    <location>
        <begin position="40"/>
        <end position="66"/>
    </location>
</feature>
<dbReference type="InterPro" id="IPR000276">
    <property type="entry name" value="GPCR_Rhodpsn"/>
</dbReference>
<feature type="transmembrane region" description="Helical" evidence="6">
    <location>
        <begin position="120"/>
        <end position="141"/>
    </location>
</feature>
<comment type="caution">
    <text evidence="8">The sequence shown here is derived from an EMBL/GenBank/DDBJ whole genome shotgun (WGS) entry which is preliminary data.</text>
</comment>
<feature type="transmembrane region" description="Helical" evidence="6">
    <location>
        <begin position="293"/>
        <end position="314"/>
    </location>
</feature>
<feature type="transmembrane region" description="Helical" evidence="6">
    <location>
        <begin position="210"/>
        <end position="233"/>
    </location>
</feature>
<evidence type="ECO:0000256" key="1">
    <source>
        <dbReference type="ARBA" id="ARBA00004370"/>
    </source>
</evidence>
<sequence length="475" mass="54427">MNTSTRFTDQDPFSEVMNNISNISEVSVSQNQQRQMAPRFFFLIAHQTVIMIASLLGNIFLLFIILRGNKVARRRVSPVQLLLIHTCIADLIFAVLSLGTEILTLLTYPDYYGSNFICKLMRYVQIFPMYASPFLLVAISADRYQAICRPLAHFRSSRYRRPNYLAAIAWGLALLFSIPQLFVWEKREIQGRGRCSANFGKNGATLNMFYVFYFSSCAWLLPSLLAAGFYYFVCKAVRMSSSKPLVCQKTQQKLGETKSITTEDYIEELRKKSKGFRRQTSEFDRKRVQTVRLTITIVACNFFLWMPYCIYNVIQACFPLFNPQLFVYLGIIGNLNSCLNPWIYILFNRSHVVKALCGTRPNCSDMSRRMSYNKTEFSSGIIVNTNSSRSMMRMSPNGIAMKEPRKTLSFHPSASKYSHRLSATEQVTSLLARNNSETSIPLKARHHVALEKSPHRNNSFSHIQTVKKAIDNNSN</sequence>
<name>A0A9P1J1J0_9PELO</name>
<evidence type="ECO:0000256" key="6">
    <source>
        <dbReference type="SAM" id="Phobius"/>
    </source>
</evidence>
<dbReference type="InterPro" id="IPR017452">
    <property type="entry name" value="GPCR_Rhodpsn_7TM"/>
</dbReference>
<dbReference type="OrthoDB" id="5987909at2759"/>
<keyword evidence="3 6" id="KW-1133">Transmembrane helix</keyword>
<dbReference type="PANTHER" id="PTHR24224:SF36">
    <property type="entry name" value="NEMATOCIN RECEPTOR 2"/>
    <property type="match status" value="1"/>
</dbReference>
<feature type="transmembrane region" description="Helical" evidence="6">
    <location>
        <begin position="326"/>
        <end position="347"/>
    </location>
</feature>
<evidence type="ECO:0000256" key="3">
    <source>
        <dbReference type="ARBA" id="ARBA00022989"/>
    </source>
</evidence>
<keyword evidence="2 6" id="KW-0812">Transmembrane</keyword>
<keyword evidence="4 6" id="KW-0472">Membrane</keyword>
<dbReference type="PROSITE" id="PS50262">
    <property type="entry name" value="G_PROTEIN_RECEP_F1_2"/>
    <property type="match status" value="1"/>
</dbReference>
<evidence type="ECO:0000256" key="5">
    <source>
        <dbReference type="SAM" id="MobiDB-lite"/>
    </source>
</evidence>
<evidence type="ECO:0000256" key="4">
    <source>
        <dbReference type="ARBA" id="ARBA00023136"/>
    </source>
</evidence>
<protein>
    <recommendedName>
        <fullName evidence="7">G-protein coupled receptors family 1 profile domain-containing protein</fullName>
    </recommendedName>
</protein>
<dbReference type="InterPro" id="IPR052665">
    <property type="entry name" value="Neuropeptide-GPCR"/>
</dbReference>
<dbReference type="AlphaFoldDB" id="A0A9P1J1J0"/>
<dbReference type="Proteomes" id="UP001152747">
    <property type="component" value="Unassembled WGS sequence"/>
</dbReference>
<organism evidence="8 9">
    <name type="scientific">Caenorhabditis angaria</name>
    <dbReference type="NCBI Taxonomy" id="860376"/>
    <lineage>
        <taxon>Eukaryota</taxon>
        <taxon>Metazoa</taxon>
        <taxon>Ecdysozoa</taxon>
        <taxon>Nematoda</taxon>
        <taxon>Chromadorea</taxon>
        <taxon>Rhabditida</taxon>
        <taxon>Rhabditina</taxon>
        <taxon>Rhabditomorpha</taxon>
        <taxon>Rhabditoidea</taxon>
        <taxon>Rhabditidae</taxon>
        <taxon>Peloderinae</taxon>
        <taxon>Caenorhabditis</taxon>
    </lineage>
</organism>
<feature type="transmembrane region" description="Helical" evidence="6">
    <location>
        <begin position="162"/>
        <end position="182"/>
    </location>
</feature>
<reference evidence="8" key="1">
    <citation type="submission" date="2022-11" db="EMBL/GenBank/DDBJ databases">
        <authorList>
            <person name="Kikuchi T."/>
        </authorList>
    </citation>
    <scope>NUCLEOTIDE SEQUENCE</scope>
    <source>
        <strain evidence="8">PS1010</strain>
    </source>
</reference>
<dbReference type="PANTHER" id="PTHR24224">
    <property type="entry name" value="CARDIOACCELERATORY PEPTIDE RECEPTOR-RELATED"/>
    <property type="match status" value="1"/>
</dbReference>
<feature type="transmembrane region" description="Helical" evidence="6">
    <location>
        <begin position="78"/>
        <end position="100"/>
    </location>
</feature>
<feature type="domain" description="G-protein coupled receptors family 1 profile" evidence="7">
    <location>
        <begin position="57"/>
        <end position="344"/>
    </location>
</feature>
<dbReference type="EMBL" id="CANHGI010000006">
    <property type="protein sequence ID" value="CAI5454861.1"/>
    <property type="molecule type" value="Genomic_DNA"/>
</dbReference>
<evidence type="ECO:0000259" key="7">
    <source>
        <dbReference type="PROSITE" id="PS50262"/>
    </source>
</evidence>
<dbReference type="SUPFAM" id="SSF81321">
    <property type="entry name" value="Family A G protein-coupled receptor-like"/>
    <property type="match status" value="1"/>
</dbReference>
<proteinExistence type="predicted"/>
<dbReference type="PRINTS" id="PR00237">
    <property type="entry name" value="GPCRRHODOPSN"/>
</dbReference>
<evidence type="ECO:0000313" key="8">
    <source>
        <dbReference type="EMBL" id="CAI5454861.1"/>
    </source>
</evidence>
<feature type="region of interest" description="Disordered" evidence="5">
    <location>
        <begin position="455"/>
        <end position="475"/>
    </location>
</feature>
<accession>A0A9P1J1J0</accession>
<dbReference type="GO" id="GO:0016020">
    <property type="term" value="C:membrane"/>
    <property type="evidence" value="ECO:0007669"/>
    <property type="project" value="UniProtKB-SubCell"/>
</dbReference>
<dbReference type="Gene3D" id="1.20.1070.10">
    <property type="entry name" value="Rhodopsin 7-helix transmembrane proteins"/>
    <property type="match status" value="1"/>
</dbReference>
<dbReference type="Pfam" id="PF00001">
    <property type="entry name" value="7tm_1"/>
    <property type="match status" value="1"/>
</dbReference>
<gene>
    <name evidence="8" type="ORF">CAMP_LOCUS17498</name>
</gene>
<comment type="subcellular location">
    <subcellularLocation>
        <location evidence="1">Membrane</location>
    </subcellularLocation>
</comment>